<dbReference type="eggNOG" id="COG3662">
    <property type="taxonomic scope" value="Bacteria"/>
</dbReference>
<gene>
    <name evidence="2" type="ordered locus">Intca_3195</name>
</gene>
<feature type="domain" description="ER-bound oxygenase mpaB/mpaB'/Rubber oxygenase catalytic" evidence="1">
    <location>
        <begin position="50"/>
        <end position="267"/>
    </location>
</feature>
<dbReference type="RefSeq" id="WP_013493991.1">
    <property type="nucleotide sequence ID" value="NC_014830.1"/>
</dbReference>
<dbReference type="KEGG" id="ica:Intca_3195"/>
<dbReference type="InterPro" id="IPR018713">
    <property type="entry name" value="MPAB/Lcp_cat_dom"/>
</dbReference>
<dbReference type="EMBL" id="CP002343">
    <property type="protein sequence ID" value="ADU49679.1"/>
    <property type="molecule type" value="Genomic_DNA"/>
</dbReference>
<sequence>MNAESATRLVQRRLGLALRDRVAGEDAPERAQRIWGKPGERWFTPDDPIWRVHEDASMFAGGIASLLLQSLHPLAMAGVAGHSGYKSDAWGRLQRTSHYIATTTYGTIEDAEAAIARVREIHERVRGRDDLGRPYRASDPHLLLWVHVAEIHSFLRAHQTFGARPLSPRETDRYVEQTGVAARRLGVTHPPTDALGLQRVLDSYRPELEATPAALEAARFLLLHPPLPLLARAGYGTLASGGVSLLPDWARTMLRIPVPGPVARHVAHPLGQLGTAAVRWGMAGVTA</sequence>
<dbReference type="AlphaFoldDB" id="E6SD61"/>
<keyword evidence="3" id="KW-1185">Reference proteome</keyword>
<dbReference type="Proteomes" id="UP000008914">
    <property type="component" value="Chromosome"/>
</dbReference>
<dbReference type="GO" id="GO:0016491">
    <property type="term" value="F:oxidoreductase activity"/>
    <property type="evidence" value="ECO:0007669"/>
    <property type="project" value="InterPro"/>
</dbReference>
<accession>E6SD61</accession>
<name>E6SD61_INTC7</name>
<evidence type="ECO:0000259" key="1">
    <source>
        <dbReference type="Pfam" id="PF09995"/>
    </source>
</evidence>
<dbReference type="PANTHER" id="PTHR36151:SF3">
    <property type="entry name" value="ER-BOUND OXYGENASE MPAB_MPAB'_RUBBER OXYGENASE CATALYTIC DOMAIN-CONTAINING PROTEIN"/>
    <property type="match status" value="1"/>
</dbReference>
<dbReference type="PANTHER" id="PTHR36151">
    <property type="entry name" value="BLR2777 PROTEIN"/>
    <property type="match status" value="1"/>
</dbReference>
<dbReference type="HOGENOM" id="CLU_059206_0_1_11"/>
<proteinExistence type="predicted"/>
<organism evidence="2 3">
    <name type="scientific">Intrasporangium calvum (strain ATCC 23552 / DSM 43043 / JCM 3097 / NBRC 12989 / NCIMB 10167 / NRRL B-3866 / 7 KIP)</name>
    <dbReference type="NCBI Taxonomy" id="710696"/>
    <lineage>
        <taxon>Bacteria</taxon>
        <taxon>Bacillati</taxon>
        <taxon>Actinomycetota</taxon>
        <taxon>Actinomycetes</taxon>
        <taxon>Micrococcales</taxon>
        <taxon>Intrasporangiaceae</taxon>
        <taxon>Intrasporangium</taxon>
    </lineage>
</organism>
<evidence type="ECO:0000313" key="3">
    <source>
        <dbReference type="Proteomes" id="UP000008914"/>
    </source>
</evidence>
<protein>
    <recommendedName>
        <fullName evidence="1">ER-bound oxygenase mpaB/mpaB'/Rubber oxygenase catalytic domain-containing protein</fullName>
    </recommendedName>
</protein>
<evidence type="ECO:0000313" key="2">
    <source>
        <dbReference type="EMBL" id="ADU49679.1"/>
    </source>
</evidence>
<dbReference type="Pfam" id="PF09995">
    <property type="entry name" value="MPAB_Lcp_cat"/>
    <property type="match status" value="1"/>
</dbReference>
<reference evidence="2 3" key="1">
    <citation type="journal article" date="2010" name="Stand. Genomic Sci.">
        <title>Complete genome sequence of Intrasporangium calvum type strain (7 KIP).</title>
        <authorList>
            <person name="Del Rio T.G."/>
            <person name="Chertkov O."/>
            <person name="Yasawong M."/>
            <person name="Lucas S."/>
            <person name="Deshpande S."/>
            <person name="Cheng J.F."/>
            <person name="Detter C."/>
            <person name="Tapia R."/>
            <person name="Han C."/>
            <person name="Goodwin L."/>
            <person name="Pitluck S."/>
            <person name="Liolios K."/>
            <person name="Ivanova N."/>
            <person name="Mavromatis K."/>
            <person name="Pati A."/>
            <person name="Chen A."/>
            <person name="Palaniappan K."/>
            <person name="Land M."/>
            <person name="Hauser L."/>
            <person name="Chang Y.J."/>
            <person name="Jeffries C.D."/>
            <person name="Rohde M."/>
            <person name="Pukall R."/>
            <person name="Sikorski J."/>
            <person name="Goker M."/>
            <person name="Woyke T."/>
            <person name="Bristow J."/>
            <person name="Eisen J.A."/>
            <person name="Markowitz V."/>
            <person name="Hugenholtz P."/>
            <person name="Kyrpides N.C."/>
            <person name="Klenk H.P."/>
            <person name="Lapidus A."/>
        </authorList>
    </citation>
    <scope>NUCLEOTIDE SEQUENCE [LARGE SCALE GENOMIC DNA]</scope>
    <source>
        <strain evidence="3">ATCC 23552 / DSM 43043 / JCM 3097 / NBRC 12989 / 7 KIP</strain>
    </source>
</reference>